<evidence type="ECO:0000313" key="2">
    <source>
        <dbReference type="Proteomes" id="UP001169242"/>
    </source>
</evidence>
<reference evidence="1" key="1">
    <citation type="journal article" date="2023" name="Int. J. Syst. Evol. Microbiol.">
        <title>&lt;i&gt;Holtiella tumoricola&lt;/i&gt; gen. nov. sp. nov., isolated from a human clinical sample.</title>
        <authorList>
            <person name="Allen-Vercoe E."/>
            <person name="Daigneault M.C."/>
            <person name="Vancuren S.J."/>
            <person name="Cochrane K."/>
            <person name="O'Neal L.L."/>
            <person name="Sankaranarayanan K."/>
            <person name="Lawson P.A."/>
        </authorList>
    </citation>
    <scope>NUCLEOTIDE SEQUENCE</scope>
    <source>
        <strain evidence="1">CC70A</strain>
    </source>
</reference>
<proteinExistence type="predicted"/>
<dbReference type="AlphaFoldDB" id="A0AA42DQB7"/>
<keyword evidence="2" id="KW-1185">Reference proteome</keyword>
<dbReference type="Proteomes" id="UP001169242">
    <property type="component" value="Unassembled WGS sequence"/>
</dbReference>
<organism evidence="1 2">
    <name type="scientific">Holtiella tumoricola</name>
    <dbReference type="NCBI Taxonomy" id="3018743"/>
    <lineage>
        <taxon>Bacteria</taxon>
        <taxon>Bacillati</taxon>
        <taxon>Bacillota</taxon>
        <taxon>Clostridia</taxon>
        <taxon>Lachnospirales</taxon>
        <taxon>Cellulosilyticaceae</taxon>
        <taxon>Holtiella</taxon>
    </lineage>
</organism>
<name>A0AA42DQB7_9FIRM</name>
<evidence type="ECO:0000313" key="1">
    <source>
        <dbReference type="EMBL" id="MDA3733328.1"/>
    </source>
</evidence>
<gene>
    <name evidence="1" type="ORF">PBV87_17755</name>
</gene>
<protein>
    <submittedName>
        <fullName evidence="1">Uncharacterized protein</fullName>
    </submittedName>
</protein>
<sequence>MNYIEQSVLDQLYIYEIRNGVKLIASKEKLVIDLYYTGNATIDKVVKQVIQTLDDYQ</sequence>
<dbReference type="EMBL" id="JAQIFT010000061">
    <property type="protein sequence ID" value="MDA3733328.1"/>
    <property type="molecule type" value="Genomic_DNA"/>
</dbReference>
<accession>A0AA42DQB7</accession>
<dbReference type="RefSeq" id="WP_271013192.1">
    <property type="nucleotide sequence ID" value="NZ_JAQIFT010000061.1"/>
</dbReference>
<comment type="caution">
    <text evidence="1">The sequence shown here is derived from an EMBL/GenBank/DDBJ whole genome shotgun (WGS) entry which is preliminary data.</text>
</comment>